<keyword evidence="3" id="KW-0238">DNA-binding</keyword>
<dbReference type="SUPFAM" id="SSF101936">
    <property type="entry name" value="DNA-binding pseudobarrel domain"/>
    <property type="match status" value="2"/>
</dbReference>
<evidence type="ECO:0000256" key="2">
    <source>
        <dbReference type="ARBA" id="ARBA00023015"/>
    </source>
</evidence>
<keyword evidence="5" id="KW-0539">Nucleus</keyword>
<accession>A0A9Q1JLZ7</accession>
<evidence type="ECO:0000313" key="8">
    <source>
        <dbReference type="EMBL" id="KAJ8425556.1"/>
    </source>
</evidence>
<evidence type="ECO:0000256" key="5">
    <source>
        <dbReference type="ARBA" id="ARBA00023242"/>
    </source>
</evidence>
<evidence type="ECO:0000256" key="1">
    <source>
        <dbReference type="ARBA" id="ARBA00004123"/>
    </source>
</evidence>
<protein>
    <recommendedName>
        <fullName evidence="7">TF-B3 domain-containing protein</fullName>
    </recommendedName>
</protein>
<dbReference type="OrthoDB" id="623918at2759"/>
<dbReference type="GO" id="GO:0003677">
    <property type="term" value="F:DNA binding"/>
    <property type="evidence" value="ECO:0007669"/>
    <property type="project" value="UniProtKB-KW"/>
</dbReference>
<keyword evidence="4" id="KW-0804">Transcription</keyword>
<dbReference type="Pfam" id="PF02362">
    <property type="entry name" value="B3"/>
    <property type="match status" value="2"/>
</dbReference>
<dbReference type="InterPro" id="IPR003340">
    <property type="entry name" value="B3_DNA-bd"/>
</dbReference>
<dbReference type="CDD" id="cd10017">
    <property type="entry name" value="B3_DNA"/>
    <property type="match status" value="2"/>
</dbReference>
<sequence length="407" mass="46436">MAGLCLRCKLATKYKYWHELPATKHKFCKIMLDDFQYQLRFPHEFVECFTGKLARECRLRGPSGNEWKVRLEKTDEDGIVMSTGWEIFVRDHGVHLSDFLTFRYLGGSAFEVSIFNATGCEREGAYFARNGNSSTACTSTLHGGENHGFDCLFESDEESDNPTEEGGLAEQRSEGSSEELNGRGTRGRQGNKCKSTKHKWKSIDISKSKAKKKRVGTSEDLDMSEKEGEDDEAEESSCGEDILWAHCFRPNKRRGESSKAKQCKRYYISNRRSITEEEKQRTYDNAVSHMKSRKPSGMPMFAVTMSQTNTIPKEWALKHMLEEPHKVELKVPGEMDSWTVGCRWTPSQCQIRAQWSRFVLENNLEEHDVCVFELVQKGEPGGTTSPVFTVNIFRVVTETVPLTSIRL</sequence>
<comment type="caution">
    <text evidence="8">The sequence shown here is derived from an EMBL/GenBank/DDBJ whole genome shotgun (WGS) entry which is preliminary data.</text>
</comment>
<reference evidence="8" key="1">
    <citation type="submission" date="2022-04" db="EMBL/GenBank/DDBJ databases">
        <title>Carnegiea gigantea Genome sequencing and assembly v2.</title>
        <authorList>
            <person name="Copetti D."/>
            <person name="Sanderson M.J."/>
            <person name="Burquez A."/>
            <person name="Wojciechowski M.F."/>
        </authorList>
    </citation>
    <scope>NUCLEOTIDE SEQUENCE</scope>
    <source>
        <strain evidence="8">SGP5-SGP5p</strain>
        <tissue evidence="8">Aerial part</tissue>
    </source>
</reference>
<name>A0A9Q1JLZ7_9CARY</name>
<dbReference type="PANTHER" id="PTHR31391">
    <property type="entry name" value="B3 DOMAIN-CONTAINING PROTEIN OS11G0197600-RELATED"/>
    <property type="match status" value="1"/>
</dbReference>
<proteinExistence type="predicted"/>
<dbReference type="EMBL" id="JAKOGI010001451">
    <property type="protein sequence ID" value="KAJ8425556.1"/>
    <property type="molecule type" value="Genomic_DNA"/>
</dbReference>
<comment type="subcellular location">
    <subcellularLocation>
        <location evidence="1">Nucleus</location>
    </subcellularLocation>
</comment>
<organism evidence="8 9">
    <name type="scientific">Carnegiea gigantea</name>
    <dbReference type="NCBI Taxonomy" id="171969"/>
    <lineage>
        <taxon>Eukaryota</taxon>
        <taxon>Viridiplantae</taxon>
        <taxon>Streptophyta</taxon>
        <taxon>Embryophyta</taxon>
        <taxon>Tracheophyta</taxon>
        <taxon>Spermatophyta</taxon>
        <taxon>Magnoliopsida</taxon>
        <taxon>eudicotyledons</taxon>
        <taxon>Gunneridae</taxon>
        <taxon>Pentapetalae</taxon>
        <taxon>Caryophyllales</taxon>
        <taxon>Cactineae</taxon>
        <taxon>Cactaceae</taxon>
        <taxon>Cactoideae</taxon>
        <taxon>Echinocereeae</taxon>
        <taxon>Carnegiea</taxon>
    </lineage>
</organism>
<dbReference type="InterPro" id="IPR044837">
    <property type="entry name" value="REM16-like"/>
</dbReference>
<dbReference type="SMART" id="SM01019">
    <property type="entry name" value="B3"/>
    <property type="match status" value="2"/>
</dbReference>
<dbReference type="Proteomes" id="UP001153076">
    <property type="component" value="Unassembled WGS sequence"/>
</dbReference>
<keyword evidence="2" id="KW-0805">Transcription regulation</keyword>
<evidence type="ECO:0000256" key="3">
    <source>
        <dbReference type="ARBA" id="ARBA00023125"/>
    </source>
</evidence>
<feature type="compositionally biased region" description="Acidic residues" evidence="6">
    <location>
        <begin position="219"/>
        <end position="237"/>
    </location>
</feature>
<feature type="domain" description="TF-B3" evidence="7">
    <location>
        <begin position="311"/>
        <end position="396"/>
    </location>
</feature>
<dbReference type="InterPro" id="IPR015300">
    <property type="entry name" value="DNA-bd_pseudobarrel_sf"/>
</dbReference>
<keyword evidence="9" id="KW-1185">Reference proteome</keyword>
<gene>
    <name evidence="8" type="ORF">Cgig2_027532</name>
</gene>
<dbReference type="PANTHER" id="PTHR31391:SF137">
    <property type="entry name" value="B3 DOMAIN-CONTAINING PROTEIN REM16-LIKE"/>
    <property type="match status" value="1"/>
</dbReference>
<evidence type="ECO:0000259" key="7">
    <source>
        <dbReference type="PROSITE" id="PS50863"/>
    </source>
</evidence>
<feature type="compositionally biased region" description="Acidic residues" evidence="6">
    <location>
        <begin position="153"/>
        <end position="163"/>
    </location>
</feature>
<feature type="compositionally biased region" description="Basic residues" evidence="6">
    <location>
        <begin position="185"/>
        <end position="200"/>
    </location>
</feature>
<dbReference type="GO" id="GO:0005634">
    <property type="term" value="C:nucleus"/>
    <property type="evidence" value="ECO:0007669"/>
    <property type="project" value="UniProtKB-SubCell"/>
</dbReference>
<feature type="domain" description="TF-B3" evidence="7">
    <location>
        <begin position="24"/>
        <end position="118"/>
    </location>
</feature>
<dbReference type="Gene3D" id="2.40.330.10">
    <property type="entry name" value="DNA-binding pseudobarrel domain"/>
    <property type="match status" value="2"/>
</dbReference>
<dbReference type="PROSITE" id="PS50863">
    <property type="entry name" value="B3"/>
    <property type="match status" value="2"/>
</dbReference>
<dbReference type="AlphaFoldDB" id="A0A9Q1JLZ7"/>
<evidence type="ECO:0000313" key="9">
    <source>
        <dbReference type="Proteomes" id="UP001153076"/>
    </source>
</evidence>
<evidence type="ECO:0000256" key="6">
    <source>
        <dbReference type="SAM" id="MobiDB-lite"/>
    </source>
</evidence>
<evidence type="ECO:0000256" key="4">
    <source>
        <dbReference type="ARBA" id="ARBA00023163"/>
    </source>
</evidence>
<feature type="region of interest" description="Disordered" evidence="6">
    <location>
        <begin position="151"/>
        <end position="237"/>
    </location>
</feature>